<accession>A0A0F7UHF9</accession>
<protein>
    <submittedName>
        <fullName evidence="1">Uncharacterized protein</fullName>
    </submittedName>
</protein>
<organism evidence="1">
    <name type="scientific">Neospora caninum (strain Liverpool)</name>
    <dbReference type="NCBI Taxonomy" id="572307"/>
    <lineage>
        <taxon>Eukaryota</taxon>
        <taxon>Sar</taxon>
        <taxon>Alveolata</taxon>
        <taxon>Apicomplexa</taxon>
        <taxon>Conoidasida</taxon>
        <taxon>Coccidia</taxon>
        <taxon>Eucoccidiorida</taxon>
        <taxon>Eimeriorina</taxon>
        <taxon>Sarcocystidae</taxon>
        <taxon>Neospora</taxon>
    </lineage>
</organism>
<gene>
    <name evidence="1" type="ORF">BN1204_037365</name>
</gene>
<evidence type="ECO:0000313" key="1">
    <source>
        <dbReference type="EMBL" id="CEL67955.1"/>
    </source>
</evidence>
<reference evidence="1" key="1">
    <citation type="journal article" date="2015" name="PLoS ONE">
        <title>Comprehensive Evaluation of Toxoplasma gondii VEG and Neospora caninum LIV Genomes with Tachyzoite Stage Transcriptome and Proteome Defines Novel Transcript Features.</title>
        <authorList>
            <person name="Ramaprasad A."/>
            <person name="Mourier T."/>
            <person name="Naeem R."/>
            <person name="Malas T.B."/>
            <person name="Moussa E."/>
            <person name="Panigrahi A."/>
            <person name="Vermont S.J."/>
            <person name="Otto T.D."/>
            <person name="Wastling J."/>
            <person name="Pain A."/>
        </authorList>
    </citation>
    <scope>NUCLEOTIDE SEQUENCE</scope>
    <source>
        <strain evidence="1">Liverpool</strain>
    </source>
</reference>
<name>A0A0F7UHF9_NEOCL</name>
<dbReference type="EMBL" id="LN714483">
    <property type="protein sequence ID" value="CEL67955.1"/>
    <property type="molecule type" value="Genomic_DNA"/>
</dbReference>
<proteinExistence type="predicted"/>
<sequence>MSTVHILRSKFRPRILDIFKTICYTVKQTPLDEEGKKREIRVIKRWIRERSVVGSENDAKRVLAGLRYKKGELEQFIALAKYRALKRRYPADSLMD</sequence>
<dbReference type="AlphaFoldDB" id="A0A0F7UHF9"/>